<evidence type="ECO:0000256" key="4">
    <source>
        <dbReference type="SAM" id="MobiDB-lite"/>
    </source>
</evidence>
<dbReference type="Pfam" id="PF12796">
    <property type="entry name" value="Ank_2"/>
    <property type="match status" value="1"/>
</dbReference>
<comment type="caution">
    <text evidence="6">The sequence shown here is derived from an EMBL/GenBank/DDBJ whole genome shotgun (WGS) entry which is preliminary data.</text>
</comment>
<dbReference type="PANTHER" id="PTHR24126:SF14">
    <property type="entry name" value="ANK_REP_REGION DOMAIN-CONTAINING PROTEIN"/>
    <property type="match status" value="1"/>
</dbReference>
<evidence type="ECO:0000313" key="7">
    <source>
        <dbReference type="Proteomes" id="UP001595075"/>
    </source>
</evidence>
<feature type="repeat" description="ANK" evidence="3">
    <location>
        <begin position="732"/>
        <end position="764"/>
    </location>
</feature>
<gene>
    <name evidence="6" type="ORF">VTL71DRAFT_15265</name>
</gene>
<feature type="region of interest" description="Disordered" evidence="4">
    <location>
        <begin position="1"/>
        <end position="45"/>
    </location>
</feature>
<dbReference type="PROSITE" id="PS50088">
    <property type="entry name" value="ANK_REPEAT"/>
    <property type="match status" value="1"/>
</dbReference>
<evidence type="ECO:0000256" key="5">
    <source>
        <dbReference type="SAM" id="Phobius"/>
    </source>
</evidence>
<keyword evidence="2 3" id="KW-0040">ANK repeat</keyword>
<evidence type="ECO:0000256" key="3">
    <source>
        <dbReference type="PROSITE-ProRule" id="PRU00023"/>
    </source>
</evidence>
<name>A0ABR4CHE2_9HELO</name>
<dbReference type="InterPro" id="IPR002110">
    <property type="entry name" value="Ankyrin_rpt"/>
</dbReference>
<keyword evidence="5" id="KW-0472">Membrane</keyword>
<dbReference type="SUPFAM" id="SSF48403">
    <property type="entry name" value="Ankyrin repeat"/>
    <property type="match status" value="1"/>
</dbReference>
<feature type="transmembrane region" description="Helical" evidence="5">
    <location>
        <begin position="786"/>
        <end position="809"/>
    </location>
</feature>
<dbReference type="Gene3D" id="1.25.40.20">
    <property type="entry name" value="Ankyrin repeat-containing domain"/>
    <property type="match status" value="1"/>
</dbReference>
<proteinExistence type="predicted"/>
<protein>
    <recommendedName>
        <fullName evidence="8">Ankyrin</fullName>
    </recommendedName>
</protein>
<dbReference type="Proteomes" id="UP001595075">
    <property type="component" value="Unassembled WGS sequence"/>
</dbReference>
<dbReference type="InterPro" id="IPR036770">
    <property type="entry name" value="Ankyrin_rpt-contain_sf"/>
</dbReference>
<organism evidence="6 7">
    <name type="scientific">Oculimacula yallundae</name>
    <dbReference type="NCBI Taxonomy" id="86028"/>
    <lineage>
        <taxon>Eukaryota</taxon>
        <taxon>Fungi</taxon>
        <taxon>Dikarya</taxon>
        <taxon>Ascomycota</taxon>
        <taxon>Pezizomycotina</taxon>
        <taxon>Leotiomycetes</taxon>
        <taxon>Helotiales</taxon>
        <taxon>Ploettnerulaceae</taxon>
        <taxon>Oculimacula</taxon>
    </lineage>
</organism>
<keyword evidence="7" id="KW-1185">Reference proteome</keyword>
<evidence type="ECO:0008006" key="8">
    <source>
        <dbReference type="Google" id="ProtNLM"/>
    </source>
</evidence>
<reference evidence="6 7" key="1">
    <citation type="journal article" date="2024" name="Commun. Biol.">
        <title>Comparative genomic analysis of thermophilic fungi reveals convergent evolutionary adaptations and gene losses.</title>
        <authorList>
            <person name="Steindorff A.S."/>
            <person name="Aguilar-Pontes M.V."/>
            <person name="Robinson A.J."/>
            <person name="Andreopoulos B."/>
            <person name="LaButti K."/>
            <person name="Kuo A."/>
            <person name="Mondo S."/>
            <person name="Riley R."/>
            <person name="Otillar R."/>
            <person name="Haridas S."/>
            <person name="Lipzen A."/>
            <person name="Grimwood J."/>
            <person name="Schmutz J."/>
            <person name="Clum A."/>
            <person name="Reid I.D."/>
            <person name="Moisan M.C."/>
            <person name="Butler G."/>
            <person name="Nguyen T.T.M."/>
            <person name="Dewar K."/>
            <person name="Conant G."/>
            <person name="Drula E."/>
            <person name="Henrissat B."/>
            <person name="Hansel C."/>
            <person name="Singer S."/>
            <person name="Hutchinson M.I."/>
            <person name="de Vries R.P."/>
            <person name="Natvig D.O."/>
            <person name="Powell A.J."/>
            <person name="Tsang A."/>
            <person name="Grigoriev I.V."/>
        </authorList>
    </citation>
    <scope>NUCLEOTIDE SEQUENCE [LARGE SCALE GENOMIC DNA]</scope>
    <source>
        <strain evidence="6 7">CBS 494.80</strain>
    </source>
</reference>
<feature type="compositionally biased region" description="Low complexity" evidence="4">
    <location>
        <begin position="12"/>
        <end position="23"/>
    </location>
</feature>
<dbReference type="EMBL" id="JAZHXI010000008">
    <property type="protein sequence ID" value="KAL2068927.1"/>
    <property type="molecule type" value="Genomic_DNA"/>
</dbReference>
<feature type="compositionally biased region" description="Polar residues" evidence="4">
    <location>
        <begin position="1"/>
        <end position="11"/>
    </location>
</feature>
<dbReference type="PANTHER" id="PTHR24126">
    <property type="entry name" value="ANKYRIN REPEAT, PH AND SEC7 DOMAIN CONTAINING PROTEIN SECG-RELATED"/>
    <property type="match status" value="1"/>
</dbReference>
<dbReference type="SMART" id="SM00248">
    <property type="entry name" value="ANK"/>
    <property type="match status" value="3"/>
</dbReference>
<accession>A0ABR4CHE2</accession>
<dbReference type="PROSITE" id="PS50297">
    <property type="entry name" value="ANK_REP_REGION"/>
    <property type="match status" value="1"/>
</dbReference>
<evidence type="ECO:0000256" key="2">
    <source>
        <dbReference type="ARBA" id="ARBA00023043"/>
    </source>
</evidence>
<keyword evidence="5" id="KW-1133">Transmembrane helix</keyword>
<keyword evidence="5" id="KW-0812">Transmembrane</keyword>
<evidence type="ECO:0000313" key="6">
    <source>
        <dbReference type="EMBL" id="KAL2068927.1"/>
    </source>
</evidence>
<evidence type="ECO:0000256" key="1">
    <source>
        <dbReference type="ARBA" id="ARBA00022737"/>
    </source>
</evidence>
<keyword evidence="1" id="KW-0677">Repeat</keyword>
<sequence>MANTTPTSTVLGSDNSPDSSSGSATLNTDGAKIGRPSGWSPSRQRKLGRLYSYTTLKPKDIREALREKDSEWIPGLPSINKTTNFLLDKEPRKWRPKTREDMNGRMIGLSNLKLQRRSNRKIPPEPSADPLLDSTMDVGTFALPQAISGGYGFLPGNDGLFSEFSEAPIDDLHALFPYQGFDDQIDQLMSLSDLVTHHLPLDFDRSTQGDALAATLHGLPYSITHTSNISRRLEAELPAAYKNSLLSTELSTSSLKRRLSKSCSPSYLKNIARLLQTYSISEVSLSVPSGSCASTKTWQTSSTTNHVRTISDVLTIGPASLPTIHGPSRAARMVLPDALLVLDRYIAQQGICLPGLGRHDSGNCWCLNRLEGQLWIHKHGLIGSTVEDPPRSLTSLDLQFRDAFGNNVLHMLAARGAELRLIIEALERGVDGNERNVAGQNFLHTLPRQSIRWLAGAQHGLMWFLQKLNNFNIRFHDCDVFGRNFFHLLTRQARHLDRTSLEVLNFLNVPIFPRYDAFGWDSGLLSGKALLPSPLPIDHQVLETFSRLSTCRRYRVSCLDTARTNLKNIPNQFEDTDDKIEVMPRRLKIPNLQTTEAETLMYDHARMLQMACLSIEVPSIQDPLGRNGLQCLAEVSLCLDNSTLERANEPPKKRKRGASDSKAFPKRLTFRYGLIQSMLDEGVDLNNYDSLGNTVLMTYVTHLPDGEDDKTLTEILKLLIVRGADIHRRNRVGETALHVAVRLGRKIATRELLEHGANVHARTAEGSGMLEWGEIHYRISRENMSLYASIMACMALCMSFGAVAAPTWVQEWSA</sequence>